<evidence type="ECO:0000313" key="3">
    <source>
        <dbReference type="Proteomes" id="UP000186817"/>
    </source>
</evidence>
<accession>A0A1Q9CA58</accession>
<organism evidence="2 3">
    <name type="scientific">Symbiodinium microadriaticum</name>
    <name type="common">Dinoflagellate</name>
    <name type="synonym">Zooxanthella microadriatica</name>
    <dbReference type="NCBI Taxonomy" id="2951"/>
    <lineage>
        <taxon>Eukaryota</taxon>
        <taxon>Sar</taxon>
        <taxon>Alveolata</taxon>
        <taxon>Dinophyceae</taxon>
        <taxon>Suessiales</taxon>
        <taxon>Symbiodiniaceae</taxon>
        <taxon>Symbiodinium</taxon>
    </lineage>
</organism>
<dbReference type="AlphaFoldDB" id="A0A1Q9CA58"/>
<dbReference type="PANTHER" id="PTHR45982:SF1">
    <property type="entry name" value="REGULATOR OF CHROMOSOME CONDENSATION"/>
    <property type="match status" value="1"/>
</dbReference>
<dbReference type="EMBL" id="LSRX01001443">
    <property type="protein sequence ID" value="OLP79824.1"/>
    <property type="molecule type" value="Genomic_DNA"/>
</dbReference>
<sequence length="578" mass="60758">MSISVDVHLLSGKVASIEAEADESVESLKRRAQRALVLPKRARLLKPSGEVQLKARRHNRDISAFAALLGDGSVVSWGDGAVGGDSSKVQDQLRDVQQIQASNWAFAAIRGDGSALTWGHAGWGGDSSAVQDQLRDVQQIQASNGAFAAILGDGSVVTWGNADCGGGSSPVQEQLRDVQQIQASNAAFAAILGDGSVVTWGNAFYGGDSSAVQDQLRDVQQIQASNGAFAAIRSDGSVVTWGNDGFGGDSSAVQEQLRDVQQIQASNGAFAAILGDGSVVTWGNADCGGDSSAVQEQLRDVQKIQASSGAFAAILADGSVVTWGNAFYGGDSSAVQDQLREVQQIQDQLRDVQQIQASNGAFAAILGDGSVVTWCNPEFADDSGAVQYQLRVVQSLTENASAYVVRGAQPLVNEKGDGFAEFWPWVSEVLGKFRWFEPLPSNHTYLVPLKYQSGKQILFKPGPCALRPQPGQVIVVTYATRPQQVPEQQAAEGAVSTPSAQQPADGTQDGQDSSPLSGSANAPDSDDAASDGTVNDDAQTTCTADCPRIVNCAVFTPLFQPERLILSISGRVDRETGS</sequence>
<dbReference type="OrthoDB" id="5370059at2759"/>
<dbReference type="InterPro" id="IPR009091">
    <property type="entry name" value="RCC1/BLIP-II"/>
</dbReference>
<dbReference type="SUPFAM" id="SSF50985">
    <property type="entry name" value="RCC1/BLIP-II"/>
    <property type="match status" value="1"/>
</dbReference>
<name>A0A1Q9CA58_SYMMI</name>
<feature type="compositionally biased region" description="Polar residues" evidence="1">
    <location>
        <begin position="496"/>
        <end position="516"/>
    </location>
</feature>
<protein>
    <submittedName>
        <fullName evidence="2">Putative E3 ubiquitin-protein ligase HERC1</fullName>
    </submittedName>
</protein>
<dbReference type="PANTHER" id="PTHR45982">
    <property type="entry name" value="REGULATOR OF CHROMOSOME CONDENSATION"/>
    <property type="match status" value="1"/>
</dbReference>
<gene>
    <name evidence="2" type="primary">HERC1</name>
    <name evidence="2" type="ORF">AK812_SmicGene39839</name>
</gene>
<comment type="caution">
    <text evidence="2">The sequence shown here is derived from an EMBL/GenBank/DDBJ whole genome shotgun (WGS) entry which is preliminary data.</text>
</comment>
<evidence type="ECO:0000256" key="1">
    <source>
        <dbReference type="SAM" id="MobiDB-lite"/>
    </source>
</evidence>
<reference evidence="2 3" key="1">
    <citation type="submission" date="2016-02" db="EMBL/GenBank/DDBJ databases">
        <title>Genome analysis of coral dinoflagellate symbionts highlights evolutionary adaptations to a symbiotic lifestyle.</title>
        <authorList>
            <person name="Aranda M."/>
            <person name="Li Y."/>
            <person name="Liew Y.J."/>
            <person name="Baumgarten S."/>
            <person name="Simakov O."/>
            <person name="Wilson M."/>
            <person name="Piel J."/>
            <person name="Ashoor H."/>
            <person name="Bougouffa S."/>
            <person name="Bajic V.B."/>
            <person name="Ryu T."/>
            <person name="Ravasi T."/>
            <person name="Bayer T."/>
            <person name="Micklem G."/>
            <person name="Kim H."/>
            <person name="Bhak J."/>
            <person name="Lajeunesse T.C."/>
            <person name="Voolstra C.R."/>
        </authorList>
    </citation>
    <scope>NUCLEOTIDE SEQUENCE [LARGE SCALE GENOMIC DNA]</scope>
    <source>
        <strain evidence="2 3">CCMP2467</strain>
    </source>
</reference>
<dbReference type="InterPro" id="IPR051553">
    <property type="entry name" value="Ran_GTPase-activating"/>
</dbReference>
<proteinExistence type="predicted"/>
<dbReference type="Proteomes" id="UP000186817">
    <property type="component" value="Unassembled WGS sequence"/>
</dbReference>
<dbReference type="Gene3D" id="2.130.10.30">
    <property type="entry name" value="Regulator of chromosome condensation 1/beta-lactamase-inhibitor protein II"/>
    <property type="match status" value="2"/>
</dbReference>
<feature type="region of interest" description="Disordered" evidence="1">
    <location>
        <begin position="485"/>
        <end position="536"/>
    </location>
</feature>
<evidence type="ECO:0000313" key="2">
    <source>
        <dbReference type="EMBL" id="OLP79824.1"/>
    </source>
</evidence>
<keyword evidence="3" id="KW-1185">Reference proteome</keyword>